<comment type="caution">
    <text evidence="2">The sequence shown here is derived from an EMBL/GenBank/DDBJ whole genome shotgun (WGS) entry which is preliminary data.</text>
</comment>
<gene>
    <name evidence="2" type="ORF">BGZ96_011449</name>
</gene>
<dbReference type="EMBL" id="JAAAIM010000803">
    <property type="protein sequence ID" value="KAG0284192.1"/>
    <property type="molecule type" value="Genomic_DNA"/>
</dbReference>
<feature type="region of interest" description="Disordered" evidence="1">
    <location>
        <begin position="54"/>
        <end position="110"/>
    </location>
</feature>
<sequence>MAHPLRFYLPTPATTTNTTTIHTMDNTLVITDPRSSDGLHHDYNFFNYNSSSGCDNDSSSNSVNSPSSPTMPPVSSSSSPSSQPLFSSPQPTLLPASSSSHEPHHQQQPSFPDPIVFQYVLYYPGNLPLVITAGHGGSVQPGEVVTRKKTHRFKRIPDLTTTTDLIEISSFTEPFYPSSQSDPATGDAAILASLSSGEETMPLMSPRDQTKGGNFKRDLNTHALALNLANAISCLTSGASSGPGGAIVPTTDGTSGGGGPCSSSRAGATAARNSNGEDEVTNKMSTSSAAATVTTDHGTNAIPARCEQQGPWGDDESEYPFPIGTFPLPSSTPTRTPTPTPSSVLRQQQQHDSTRRHYRQNYPHVVVFRIPRQYVDVNRNITGENAIAEGDIQAEAAWREYHELIEHIQKMALQKANISVSLHQEQEKDRKHPLRQKHWLPPQAPASGRGLLLDIHGHVHTTNLIEIGYLLNASILNMEDDRFNAYGTRLTKESSIRSLANKVASPSSPSTTGSVDSATLPLEALPFSKLIRGGRTESLGGMLQAQGLNAVPSPEFQAPCQGCVYFSGGYTIQRHGSRNYKFSNLANNDTMDAIQLELPKILRQVEKDQGREVGMKVGRAVVEFAAKYYGLFRESPAIAAREEPDAAVMAAMVKGIPSRSGASTPRRSGATGSGRGVRRTGTNTSGASGEGGVSGQMAHSARLQERLARVQHTHSRAQQQQHHHHHHHRYNTQQAPQPAAQAPMFVSGASTSSSSTTTTFEDSWDNQSGDNNQSGDSEIESDLEKRESVGDPPRYPEIKRQASRL</sequence>
<feature type="compositionally biased region" description="Low complexity" evidence="1">
    <location>
        <begin position="750"/>
        <end position="759"/>
    </location>
</feature>
<feature type="region of interest" description="Disordered" evidence="1">
    <location>
        <begin position="239"/>
        <end position="356"/>
    </location>
</feature>
<dbReference type="Gene3D" id="3.40.630.40">
    <property type="entry name" value="Zn-dependent exopeptidases"/>
    <property type="match status" value="1"/>
</dbReference>
<name>A0ABQ7JSF7_9FUNG</name>
<proteinExistence type="predicted"/>
<dbReference type="Proteomes" id="UP001194696">
    <property type="component" value="Unassembled WGS sequence"/>
</dbReference>
<evidence type="ECO:0000313" key="3">
    <source>
        <dbReference type="Proteomes" id="UP001194696"/>
    </source>
</evidence>
<feature type="region of interest" description="Disordered" evidence="1">
    <location>
        <begin position="657"/>
        <end position="805"/>
    </location>
</feature>
<evidence type="ECO:0000313" key="2">
    <source>
        <dbReference type="EMBL" id="KAG0284192.1"/>
    </source>
</evidence>
<feature type="compositionally biased region" description="Polar residues" evidence="1">
    <location>
        <begin position="765"/>
        <end position="776"/>
    </location>
</feature>
<feature type="compositionally biased region" description="Low complexity" evidence="1">
    <location>
        <begin position="325"/>
        <end position="343"/>
    </location>
</feature>
<feature type="compositionally biased region" description="Low complexity" evidence="1">
    <location>
        <begin position="731"/>
        <end position="743"/>
    </location>
</feature>
<feature type="compositionally biased region" description="Basic residues" evidence="1">
    <location>
        <begin position="709"/>
        <end position="730"/>
    </location>
</feature>
<evidence type="ECO:0000256" key="1">
    <source>
        <dbReference type="SAM" id="MobiDB-lite"/>
    </source>
</evidence>
<organism evidence="2 3">
    <name type="scientific">Linnemannia gamsii</name>
    <dbReference type="NCBI Taxonomy" id="64522"/>
    <lineage>
        <taxon>Eukaryota</taxon>
        <taxon>Fungi</taxon>
        <taxon>Fungi incertae sedis</taxon>
        <taxon>Mucoromycota</taxon>
        <taxon>Mortierellomycotina</taxon>
        <taxon>Mortierellomycetes</taxon>
        <taxon>Mortierellales</taxon>
        <taxon>Mortierellaceae</taxon>
        <taxon>Linnemannia</taxon>
    </lineage>
</organism>
<feature type="compositionally biased region" description="Basic and acidic residues" evidence="1">
    <location>
        <begin position="782"/>
        <end position="805"/>
    </location>
</feature>
<feature type="compositionally biased region" description="Low complexity" evidence="1">
    <location>
        <begin position="285"/>
        <end position="295"/>
    </location>
</feature>
<accession>A0ABQ7JSF7</accession>
<reference evidence="2 3" key="1">
    <citation type="journal article" date="2020" name="Fungal Divers.">
        <title>Resolving the Mortierellaceae phylogeny through synthesis of multi-gene phylogenetics and phylogenomics.</title>
        <authorList>
            <person name="Vandepol N."/>
            <person name="Liber J."/>
            <person name="Desiro A."/>
            <person name="Na H."/>
            <person name="Kennedy M."/>
            <person name="Barry K."/>
            <person name="Grigoriev I.V."/>
            <person name="Miller A.N."/>
            <person name="O'Donnell K."/>
            <person name="Stajich J.E."/>
            <person name="Bonito G."/>
        </authorList>
    </citation>
    <scope>NUCLEOTIDE SEQUENCE [LARGE SCALE GENOMIC DNA]</scope>
    <source>
        <strain evidence="2 3">AD045</strain>
    </source>
</reference>
<keyword evidence="3" id="KW-1185">Reference proteome</keyword>
<protein>
    <submittedName>
        <fullName evidence="2">Uncharacterized protein</fullName>
    </submittedName>
</protein>